<evidence type="ECO:0000313" key="5">
    <source>
        <dbReference type="EMBL" id="RAR13339.1"/>
    </source>
</evidence>
<feature type="compositionally biased region" description="Polar residues" evidence="1">
    <location>
        <begin position="416"/>
        <end position="430"/>
    </location>
</feature>
<feature type="region of interest" description="Disordered" evidence="1">
    <location>
        <begin position="243"/>
        <end position="302"/>
    </location>
</feature>
<dbReference type="GO" id="GO:0000902">
    <property type="term" value="P:cell morphogenesis"/>
    <property type="evidence" value="ECO:0007669"/>
    <property type="project" value="InterPro"/>
</dbReference>
<dbReference type="Pfam" id="PF14222">
    <property type="entry name" value="MOR2-PAG1_N"/>
    <property type="match status" value="1"/>
</dbReference>
<dbReference type="InterPro" id="IPR029473">
    <property type="entry name" value="MOR2-PAG1_mid"/>
</dbReference>
<name>A0A364N7Q2_STELY</name>
<evidence type="ECO:0000256" key="1">
    <source>
        <dbReference type="SAM" id="MobiDB-lite"/>
    </source>
</evidence>
<dbReference type="Proteomes" id="UP000249619">
    <property type="component" value="Unassembled WGS sequence"/>
</dbReference>
<dbReference type="EMBL" id="QGDH01000037">
    <property type="protein sequence ID" value="RAR13339.1"/>
    <property type="molecule type" value="Genomic_DNA"/>
</dbReference>
<feature type="compositionally biased region" description="Basic residues" evidence="1">
    <location>
        <begin position="284"/>
        <end position="300"/>
    </location>
</feature>
<proteinExistence type="predicted"/>
<feature type="compositionally biased region" description="Polar residues" evidence="1">
    <location>
        <begin position="2550"/>
        <end position="2573"/>
    </location>
</feature>
<dbReference type="InterPro" id="IPR016024">
    <property type="entry name" value="ARM-type_fold"/>
</dbReference>
<feature type="domain" description="Cell morphogenesis protein N-terminal" evidence="2">
    <location>
        <begin position="447"/>
        <end position="1027"/>
    </location>
</feature>
<sequence length="2665" mass="297995">MHREASRVSVTSVPVFFKALVASNRWSVGSCVVSASGLGMPPRSAEGRSHDHLSVSKDPVASHLQLWGQAVDMCTRDDRSVKGFSKCFQEIQGWFQDAEDAAREARGMSALPLLQARPAAGNVSHHIENPSSASREPSQTRGRALTASSRTITPRSQTPAVGKGASSNSSPDRTLANLERKPSGSYAHNRNTSIVHGIQHSRNTSFVNSPATSPLSPQVIAAAAGATLDGAVMSQESIADAFAANGMQPGPGTGNVYGSPPPQAMPGDACIPQRKPERAPSSRSSRKGHNHHRSQSRHPQHPHELKTVGEYALHHLFNSFISQAEQKINQCMTDRGQPEAKVEGVCGPGIDPTFDQLIAALGHIARQKPKPLIDTIMLWRKAKSEEASKQRTHLLNARQASPIPHPHPALSRRNTESTQHQESQSATSVASPAEHIVALQHTVTQAEQRSTVSTYILCRVLIEIMTQTDLQNLTFEMADRLLGLFYNQLSTVDPDLVDMSPLNLANWTIYSQLLGVLSSLIFEQVQERFVADLKIIDSHLAMKNQNNRDHEAKGALLIRALRHMKVESYPEDTWDRTCDFMLSMAKLFTSAHGQPVKYAYCQVLRELLLRIASKATVELNTPKWKTVIETMKQRAAILLGKPKHWHEAFPLMAAVLCASPTDVFLSQWLALALSTQPRLKERATRPIALRGICRLVWTYIYRRGSEAPNVAVRRLDEIIRMVFQPGRRSYLSTEPVIAEPLIQLTRIIGYKYQDLCFKTVIFPLLNSDMFMSGRELRVENLEPERMVIGIRSFLAIMADLENTEQPPFPLTFDYDPHAVSNELPALPTSPRPLQPLPIKSSLLKEERLSRPVNFSGFSEVAKEHYVRFCKILGEITIICDNAFGGQAVLDEKFSIQTPKTPMAEAFGFGRREEFLTTTDPRQGFYDLLHVAVQALPRCLSPHIPFNSLVNLLCTGTAHVQGTIAVSSAQSLKSIARQSHAQQVTIGFARFIFNFDDRYATMSDGGMLGPGHIENTLKLYVELLQIWIEEIKRKTRKAALDTPDESSGNRAAQLDLSSVWAHVDEVESHGLFFLCSPSRRVRSYAVTVLRLITEFDTALGGSNTRIIRVMEGSPQRVLDISDDTLSLAERSRLQRGMRKSNVQSTLVELCGSDVPYDSTLWFKIFPNLVRISFEVCPFAVTLTRDIVCARLSQMYRTLSSLGEGQRSTPYSPHEPANSKLSGRLASTSPEIVVEQWKLYLIFAFTTLTSLGPTAASATQGHHSRKSSKSSQTSTNKLHTATELFSKVLPFLSVENVAIRDAAVIGLGSVNLNLYRTLLESLQGIVAACSEEAKMRLGNHNRTISSPRPMNYRTDHLRTEITHVYKLTSQHFLKLPEAHNDEWIINNLMNYTKDLRIFLSDTEVQLEARYQKLRTHYCGLVEVLFEGINKTADPLHWMPFQARKAAFTLMEDWCGYSANQHQVRQREEQMRRSMLDREMDTGNKGSATAALEIEKRDLRTAALSAMAALCGGPVSITTDSKVLLQFDVMRILSWIQSIFETPSDRTHAIGRRALLNLILHNREHPFLLDKAIEMCYLAASGKALESYFEVVTQVLTQHEDYTLPFWKVLSAGLYTLGHERSEIRMKSARLLRTLEAREGKNSKLQDLDISISDKTVAVYKLAQFETSRRLAKQHAELAFLVFSQFSYYFKDLQPDHKRNMVAAMLPWVQSVELQVNPDGGPTANSYMLLVNLFEITFTSGNVLHNEIQALWQALATGPYGGNVQLILNFIINLCLDRREQNYVDYSKQIVVHLSSTPAGLKVVEFLLLQINPRSMVSEKREPMPPPPDAVNLPYLADLTKVLPSSNKQSGFALGQVCLIMLVDLMVSPVEVAKEHIPLLLQVVLVLWDHYTSVVQDQAREMLVHLIHELVISKIEDDTPGIDKRSIEDFVEGIRQHDSKVVWSYDDKNGKDTADSITKVPEPMEYVSGEVMKFFSFAYPGLREAWGRVALNWATSCPVRHIACRSFQLFRCILSSLDQQMLSDMLARLSNTISDEESDIQTFSMEILTTLRAIIEALAPEDLIQYPQLFWTTCACLDTIHEGEFMESLLMLDRFLDKLDLGDEDVLRILEQSCPEKWEGRFEGLAQLTYKGIRSSLCLDRSLRILERLVVLPPSRIVGDDNRLMYTILANLPKFLHSFDPAVQDSSTRATAEVLAQVAEQHYQYTALAEALTAFAMKRYRHEKDFLAQAMSAIRSSFSPENEFGSLVFLLGLLMNKIDWMKINTMEALCLLIPEIDMRKPEMASKGSDLFSPLLRLLQSAYCPQALRVLDFVINLNMTSTLTPFDKQHIRMSMAGSHSTRGYKKQFEKTQSLYGIPEESGWSIPMPALHSQLTRANVHAVFYTCGNFDDLHASSTETPKVEFRQEEFPFSPLSDYHRTATMTSEDTRGDSHIGELVMKLDSLDDFFEDDDDAETLTDLPNFSSSGRYANGPYAHDMRENLYDQQTAPILHKSLTRNASVTSFQSGFISDVKLSPARDPGVMTPGAFSSSAGSSNPPMPPTSNPSRPGLHARSVTSPSAPNQPQRISPSLSSTTLDEQSETFSDDEYATGRSSSTDKGGTFNLENIIKPVAQDTRSRFRSGMRRLTGGGGDNKDGPKTRDAIKLALQKSPQVPKVPDIYLVNPKSADL</sequence>
<accession>A0A364N7Q2</accession>
<keyword evidence="6" id="KW-1185">Reference proteome</keyword>
<dbReference type="GO" id="GO:0030427">
    <property type="term" value="C:site of polarized growth"/>
    <property type="evidence" value="ECO:0007669"/>
    <property type="project" value="TreeGrafter"/>
</dbReference>
<dbReference type="Pfam" id="PF14225">
    <property type="entry name" value="MOR2-PAG1_C"/>
    <property type="match status" value="1"/>
</dbReference>
<evidence type="ECO:0000259" key="2">
    <source>
        <dbReference type="Pfam" id="PF14222"/>
    </source>
</evidence>
<feature type="region of interest" description="Disordered" evidence="1">
    <location>
        <begin position="2508"/>
        <end position="2636"/>
    </location>
</feature>
<dbReference type="InterPro" id="IPR025481">
    <property type="entry name" value="Cell_Morphogen_C"/>
</dbReference>
<gene>
    <name evidence="5" type="ORF">DDE83_003338</name>
</gene>
<dbReference type="InterPro" id="IPR025614">
    <property type="entry name" value="Cell_morpho_N"/>
</dbReference>
<evidence type="ECO:0000259" key="3">
    <source>
        <dbReference type="Pfam" id="PF14225"/>
    </source>
</evidence>
<feature type="compositionally biased region" description="Acidic residues" evidence="1">
    <location>
        <begin position="2574"/>
        <end position="2584"/>
    </location>
</feature>
<dbReference type="Pfam" id="PF14228">
    <property type="entry name" value="MOR2-PAG1_mid"/>
    <property type="match status" value="3"/>
</dbReference>
<evidence type="ECO:0000259" key="4">
    <source>
        <dbReference type="Pfam" id="PF14228"/>
    </source>
</evidence>
<evidence type="ECO:0000313" key="6">
    <source>
        <dbReference type="Proteomes" id="UP000249619"/>
    </source>
</evidence>
<feature type="domain" description="Cell morphogenesis central region" evidence="4">
    <location>
        <begin position="1851"/>
        <end position="2026"/>
    </location>
</feature>
<feature type="domain" description="Cell morphogenesis central region" evidence="4">
    <location>
        <begin position="1549"/>
        <end position="1777"/>
    </location>
</feature>
<dbReference type="PANTHER" id="PTHR12295">
    <property type="entry name" value="FURRY-RELATED"/>
    <property type="match status" value="1"/>
</dbReference>
<feature type="compositionally biased region" description="Polar residues" evidence="1">
    <location>
        <begin position="129"/>
        <end position="172"/>
    </location>
</feature>
<reference evidence="6" key="1">
    <citation type="submission" date="2018-05" db="EMBL/GenBank/DDBJ databases">
        <title>Draft genome sequence of Stemphylium lycopersici strain CIDEFI 213.</title>
        <authorList>
            <person name="Medina R."/>
            <person name="Franco M.E.E."/>
            <person name="Lucentini C.G."/>
            <person name="Saparrat M.C.N."/>
            <person name="Balatti P.A."/>
        </authorList>
    </citation>
    <scope>NUCLEOTIDE SEQUENCE [LARGE SCALE GENOMIC DNA]</scope>
    <source>
        <strain evidence="6">CIDEFI 213</strain>
    </source>
</reference>
<feature type="region of interest" description="Disordered" evidence="1">
    <location>
        <begin position="1254"/>
        <end position="1273"/>
    </location>
</feature>
<dbReference type="InterPro" id="IPR039867">
    <property type="entry name" value="Furry/Tao3/Mor2"/>
</dbReference>
<dbReference type="GO" id="GO:0005938">
    <property type="term" value="C:cell cortex"/>
    <property type="evidence" value="ECO:0007669"/>
    <property type="project" value="TreeGrafter"/>
</dbReference>
<feature type="region of interest" description="Disordered" evidence="1">
    <location>
        <begin position="121"/>
        <end position="189"/>
    </location>
</feature>
<dbReference type="PANTHER" id="PTHR12295:SF30">
    <property type="entry name" value="PROTEIN FURRY"/>
    <property type="match status" value="1"/>
</dbReference>
<feature type="domain" description="Cell morphogenesis protein C-terminal" evidence="3">
    <location>
        <begin position="2064"/>
        <end position="2312"/>
    </location>
</feature>
<protein>
    <submittedName>
        <fullName evidence="5">Cell morphogenesis protein</fullName>
    </submittedName>
</protein>
<comment type="caution">
    <text evidence="5">The sequence shown here is derived from an EMBL/GenBank/DDBJ whole genome shotgun (WGS) entry which is preliminary data.</text>
</comment>
<feature type="region of interest" description="Disordered" evidence="1">
    <location>
        <begin position="396"/>
        <end position="430"/>
    </location>
</feature>
<dbReference type="STRING" id="183478.A0A364N7Q2"/>
<feature type="domain" description="Cell morphogenesis central region" evidence="4">
    <location>
        <begin position="1269"/>
        <end position="1544"/>
    </location>
</feature>
<organism evidence="5 6">
    <name type="scientific">Stemphylium lycopersici</name>
    <name type="common">Tomato gray leaf spot disease fungus</name>
    <name type="synonym">Thyrospora lycopersici</name>
    <dbReference type="NCBI Taxonomy" id="183478"/>
    <lineage>
        <taxon>Eukaryota</taxon>
        <taxon>Fungi</taxon>
        <taxon>Dikarya</taxon>
        <taxon>Ascomycota</taxon>
        <taxon>Pezizomycotina</taxon>
        <taxon>Dothideomycetes</taxon>
        <taxon>Pleosporomycetidae</taxon>
        <taxon>Pleosporales</taxon>
        <taxon>Pleosporineae</taxon>
        <taxon>Pleosporaceae</taxon>
        <taxon>Stemphylium</taxon>
    </lineage>
</organism>
<feature type="region of interest" description="Disordered" evidence="1">
    <location>
        <begin position="1201"/>
        <end position="1220"/>
    </location>
</feature>
<dbReference type="SUPFAM" id="SSF48371">
    <property type="entry name" value="ARM repeat"/>
    <property type="match status" value="1"/>
</dbReference>